<dbReference type="Proteomes" id="UP001155010">
    <property type="component" value="Unassembled WGS sequence"/>
</dbReference>
<dbReference type="Proteomes" id="UP001155110">
    <property type="component" value="Unassembled WGS sequence"/>
</dbReference>
<dbReference type="PROSITE" id="PS00057">
    <property type="entry name" value="RIBOSOMAL_S18"/>
    <property type="match status" value="1"/>
</dbReference>
<dbReference type="Gene3D" id="4.10.640.10">
    <property type="entry name" value="Ribosomal protein S18"/>
    <property type="match status" value="1"/>
</dbReference>
<dbReference type="EMBL" id="JANUBB010000010">
    <property type="protein sequence ID" value="MCS3952564.1"/>
    <property type="molecule type" value="Genomic_DNA"/>
</dbReference>
<dbReference type="Proteomes" id="UP001155027">
    <property type="component" value="Unassembled WGS sequence"/>
</dbReference>
<dbReference type="EMBL" id="JANTYZ010000004">
    <property type="protein sequence ID" value="MCS3865259.1"/>
    <property type="molecule type" value="Genomic_DNA"/>
</dbReference>
<dbReference type="Proteomes" id="UP001155144">
    <property type="component" value="Unassembled WGS sequence"/>
</dbReference>
<dbReference type="EMBL" id="JANUAU010000002">
    <property type="protein sequence ID" value="MCS3676670.1"/>
    <property type="molecule type" value="Genomic_DNA"/>
</dbReference>
<dbReference type="RefSeq" id="WP_011404118.1">
    <property type="nucleotide sequence ID" value="NZ_CALTRV010000001.1"/>
</dbReference>
<dbReference type="Proteomes" id="UP001155034">
    <property type="component" value="Unassembled WGS sequence"/>
</dbReference>
<evidence type="ECO:0000313" key="13">
    <source>
        <dbReference type="EMBL" id="MCS4156622.1"/>
    </source>
</evidence>
<protein>
    <recommendedName>
        <fullName evidence="4 5">Small ribosomal subunit protein bS18</fullName>
    </recommendedName>
</protein>
<keyword evidence="2 5" id="KW-0689">Ribosomal protein</keyword>
<dbReference type="NCBIfam" id="TIGR00165">
    <property type="entry name" value="S18"/>
    <property type="match status" value="1"/>
</dbReference>
<evidence type="ECO:0000313" key="7">
    <source>
        <dbReference type="EMBL" id="MCS3676670.1"/>
    </source>
</evidence>
<dbReference type="InterPro" id="IPR001648">
    <property type="entry name" value="Ribosomal_bS18"/>
</dbReference>
<dbReference type="OMA" id="NMKKARM"/>
<comment type="function">
    <text evidence="5">Binds as a heterodimer with protein bS6 to the central domain of the 16S rRNA, where it helps stabilize the platform of the 30S subunit.</text>
</comment>
<dbReference type="GO" id="GO:0006412">
    <property type="term" value="P:translation"/>
    <property type="evidence" value="ECO:0007669"/>
    <property type="project" value="UniProtKB-UniRule"/>
</dbReference>
<dbReference type="SUPFAM" id="SSF46911">
    <property type="entry name" value="Ribosomal protein S18"/>
    <property type="match status" value="1"/>
</dbReference>
<dbReference type="AlphaFoldDB" id="A0A840EEB7"/>
<organism evidence="9 14">
    <name type="scientific">Salinibacter ruber</name>
    <dbReference type="NCBI Taxonomy" id="146919"/>
    <lineage>
        <taxon>Bacteria</taxon>
        <taxon>Pseudomonadati</taxon>
        <taxon>Rhodothermota</taxon>
        <taxon>Rhodothermia</taxon>
        <taxon>Rhodothermales</taxon>
        <taxon>Salinibacteraceae</taxon>
        <taxon>Salinibacter</taxon>
    </lineage>
</organism>
<evidence type="ECO:0000313" key="12">
    <source>
        <dbReference type="EMBL" id="MCS4120967.1"/>
    </source>
</evidence>
<dbReference type="SMR" id="A0A840EEB7"/>
<dbReference type="EMBL" id="JANUBL010000002">
    <property type="protein sequence ID" value="MCS4120967.1"/>
    <property type="molecule type" value="Genomic_DNA"/>
</dbReference>
<reference evidence="9" key="1">
    <citation type="submission" date="2022-08" db="EMBL/GenBank/DDBJ databases">
        <title>Genomic Encyclopedia of Type Strains, Phase V (KMG-V): Genome sequencing to study the core and pangenomes of soil and plant-associated prokaryotes.</title>
        <authorList>
            <person name="Whitman W."/>
        </authorList>
    </citation>
    <scope>NUCLEOTIDE SEQUENCE</scope>
    <source>
        <strain evidence="7">0</strain>
        <strain evidence="9">SP2016B</strain>
        <strain evidence="10">SP2017</strain>
        <strain evidence="13">SP3002</strain>
        <strain evidence="11">SP3012</strain>
        <strain evidence="12">SP3026</strain>
        <strain evidence="8">SP3049</strain>
    </source>
</reference>
<evidence type="ECO:0000256" key="4">
    <source>
        <dbReference type="ARBA" id="ARBA00035141"/>
    </source>
</evidence>
<dbReference type="Proteomes" id="UP001155040">
    <property type="component" value="Unassembled WGS sequence"/>
</dbReference>
<comment type="caution">
    <text evidence="9">The sequence shown here is derived from an EMBL/GenBank/DDBJ whole genome shotgun (WGS) entry which is preliminary data.</text>
</comment>
<comment type="subunit">
    <text evidence="5">Part of the 30S ribosomal subunit. Forms a tight heterodimer with protein bS6.</text>
</comment>
<evidence type="ECO:0000256" key="1">
    <source>
        <dbReference type="ARBA" id="ARBA00005589"/>
    </source>
</evidence>
<evidence type="ECO:0000313" key="9">
    <source>
        <dbReference type="EMBL" id="MCS3865259.1"/>
    </source>
</evidence>
<evidence type="ECO:0000313" key="10">
    <source>
        <dbReference type="EMBL" id="MCS3952564.1"/>
    </source>
</evidence>
<evidence type="ECO:0000256" key="5">
    <source>
        <dbReference type="HAMAP-Rule" id="MF_00270"/>
    </source>
</evidence>
<gene>
    <name evidence="5" type="primary">rpsR</name>
    <name evidence="12" type="ORF">GGP45_001309</name>
    <name evidence="8" type="ORF">GGP61_000497</name>
    <name evidence="7" type="ORF">GGP71_000577</name>
    <name evidence="9" type="ORF">GGP82_001813</name>
    <name evidence="10" type="ORF">GGP83_002536</name>
    <name evidence="13" type="ORF">GGP99_000559</name>
    <name evidence="11" type="ORF">GGQ01_000132</name>
</gene>
<evidence type="ECO:0000313" key="14">
    <source>
        <dbReference type="Proteomes" id="UP001155034"/>
    </source>
</evidence>
<dbReference type="PANTHER" id="PTHR13479">
    <property type="entry name" value="30S RIBOSOMAL PROTEIN S18"/>
    <property type="match status" value="1"/>
</dbReference>
<dbReference type="GO" id="GO:1990904">
    <property type="term" value="C:ribonucleoprotein complex"/>
    <property type="evidence" value="ECO:0007669"/>
    <property type="project" value="UniProtKB-KW"/>
</dbReference>
<evidence type="ECO:0000256" key="3">
    <source>
        <dbReference type="ARBA" id="ARBA00023274"/>
    </source>
</evidence>
<dbReference type="PRINTS" id="PR00974">
    <property type="entry name" value="RIBOSOMALS18"/>
</dbReference>
<keyword evidence="3 5" id="KW-0687">Ribonucleoprotein</keyword>
<name>A0A840EEB7_9BACT</name>
<dbReference type="EMBL" id="JANUBF010000001">
    <property type="protein sequence ID" value="MCS4035091.1"/>
    <property type="molecule type" value="Genomic_DNA"/>
</dbReference>
<dbReference type="GO" id="GO:0070181">
    <property type="term" value="F:small ribosomal subunit rRNA binding"/>
    <property type="evidence" value="ECO:0007669"/>
    <property type="project" value="TreeGrafter"/>
</dbReference>
<dbReference type="HAMAP" id="MF_00270">
    <property type="entry name" value="Ribosomal_bS18"/>
    <property type="match status" value="1"/>
</dbReference>
<keyword evidence="5" id="KW-0694">RNA-binding</keyword>
<evidence type="ECO:0000313" key="11">
    <source>
        <dbReference type="EMBL" id="MCS4035091.1"/>
    </source>
</evidence>
<dbReference type="PANTHER" id="PTHR13479:SF40">
    <property type="entry name" value="SMALL RIBOSOMAL SUBUNIT PROTEIN BS18M"/>
    <property type="match status" value="1"/>
</dbReference>
<dbReference type="GeneID" id="83728279"/>
<keyword evidence="5" id="KW-0699">rRNA-binding</keyword>
<dbReference type="InterPro" id="IPR036870">
    <property type="entry name" value="Ribosomal_bS18_sf"/>
</dbReference>
<dbReference type="EMBL" id="JANTZM010000002">
    <property type="protein sequence ID" value="MCS4156622.1"/>
    <property type="molecule type" value="Genomic_DNA"/>
</dbReference>
<comment type="similarity">
    <text evidence="1 5 6">Belongs to the bacterial ribosomal protein bS18 family.</text>
</comment>
<accession>A0A840EEB7</accession>
<evidence type="ECO:0000256" key="2">
    <source>
        <dbReference type="ARBA" id="ARBA00022980"/>
    </source>
</evidence>
<dbReference type="InterPro" id="IPR018275">
    <property type="entry name" value="Ribosomal_bS18_CS"/>
</dbReference>
<dbReference type="GO" id="GO:0005840">
    <property type="term" value="C:ribosome"/>
    <property type="evidence" value="ECO:0007669"/>
    <property type="project" value="UniProtKB-KW"/>
</dbReference>
<dbReference type="EMBL" id="JANUAE010000002">
    <property type="protein sequence ID" value="MCS3708902.1"/>
    <property type="molecule type" value="Genomic_DNA"/>
</dbReference>
<evidence type="ECO:0000313" key="8">
    <source>
        <dbReference type="EMBL" id="MCS3708902.1"/>
    </source>
</evidence>
<dbReference type="Pfam" id="PF01084">
    <property type="entry name" value="Ribosomal_S18"/>
    <property type="match status" value="1"/>
</dbReference>
<dbReference type="GO" id="GO:0003735">
    <property type="term" value="F:structural constituent of ribosome"/>
    <property type="evidence" value="ECO:0007669"/>
    <property type="project" value="InterPro"/>
</dbReference>
<proteinExistence type="inferred from homology"/>
<sequence length="70" mass="8262">MADQNDVDYEHLEYVDYKDTEFLEQFINNQGKILPRRVTGVPARVQRQITKAIKRARHLALMPYVSESVR</sequence>
<dbReference type="Proteomes" id="UP001155057">
    <property type="component" value="Unassembled WGS sequence"/>
</dbReference>
<evidence type="ECO:0000256" key="6">
    <source>
        <dbReference type="RuleBase" id="RU003910"/>
    </source>
</evidence>